<evidence type="ECO:0000313" key="3">
    <source>
        <dbReference type="Proteomes" id="UP000799750"/>
    </source>
</evidence>
<keyword evidence="3" id="KW-1185">Reference proteome</keyword>
<sequence>MRFSLFLALLCSTLEFAAGHALSETPRQILQRSNGKLIIRVPTDGPNPGDITITFSEDVGNRVSDFLFQSLGFCPKGRKRWLEECLPSLAEAVINGLDAGRLQGLPDEIDQRGIPDPPFQDGRDMLHRLVQFAGFLVTHNVLKAEILDNAMRVLYWLCYTILVLNESPTGTAPIVTSFCTGLDIKVPRKFEMTWEDAWGQHQYPDQINYKFNIAWNPNTNKCQQRCDQIFGSFLGCFNTNDQVMTKVNSVKVGCGEGIYQIDAVAAQPPPVDPPGTPGLPGRR</sequence>
<organism evidence="2 3">
    <name type="scientific">Lophium mytilinum</name>
    <dbReference type="NCBI Taxonomy" id="390894"/>
    <lineage>
        <taxon>Eukaryota</taxon>
        <taxon>Fungi</taxon>
        <taxon>Dikarya</taxon>
        <taxon>Ascomycota</taxon>
        <taxon>Pezizomycotina</taxon>
        <taxon>Dothideomycetes</taxon>
        <taxon>Pleosporomycetidae</taxon>
        <taxon>Mytilinidiales</taxon>
        <taxon>Mytilinidiaceae</taxon>
        <taxon>Lophium</taxon>
    </lineage>
</organism>
<dbReference type="AlphaFoldDB" id="A0A6A6R4W1"/>
<dbReference type="Proteomes" id="UP000799750">
    <property type="component" value="Unassembled WGS sequence"/>
</dbReference>
<keyword evidence="1" id="KW-0732">Signal</keyword>
<evidence type="ECO:0000313" key="2">
    <source>
        <dbReference type="EMBL" id="KAF2498813.1"/>
    </source>
</evidence>
<feature type="signal peptide" evidence="1">
    <location>
        <begin position="1"/>
        <end position="19"/>
    </location>
</feature>
<name>A0A6A6R4W1_9PEZI</name>
<protein>
    <submittedName>
        <fullName evidence="2">Uncharacterized protein</fullName>
    </submittedName>
</protein>
<feature type="chain" id="PRO_5025501286" evidence="1">
    <location>
        <begin position="20"/>
        <end position="283"/>
    </location>
</feature>
<evidence type="ECO:0000256" key="1">
    <source>
        <dbReference type="SAM" id="SignalP"/>
    </source>
</evidence>
<accession>A0A6A6R4W1</accession>
<dbReference type="EMBL" id="MU004185">
    <property type="protein sequence ID" value="KAF2498813.1"/>
    <property type="molecule type" value="Genomic_DNA"/>
</dbReference>
<gene>
    <name evidence="2" type="ORF">BU16DRAFT_305957</name>
</gene>
<reference evidence="2" key="1">
    <citation type="journal article" date="2020" name="Stud. Mycol.">
        <title>101 Dothideomycetes genomes: a test case for predicting lifestyles and emergence of pathogens.</title>
        <authorList>
            <person name="Haridas S."/>
            <person name="Albert R."/>
            <person name="Binder M."/>
            <person name="Bloem J."/>
            <person name="Labutti K."/>
            <person name="Salamov A."/>
            <person name="Andreopoulos B."/>
            <person name="Baker S."/>
            <person name="Barry K."/>
            <person name="Bills G."/>
            <person name="Bluhm B."/>
            <person name="Cannon C."/>
            <person name="Castanera R."/>
            <person name="Culley D."/>
            <person name="Daum C."/>
            <person name="Ezra D."/>
            <person name="Gonzalez J."/>
            <person name="Henrissat B."/>
            <person name="Kuo A."/>
            <person name="Liang C."/>
            <person name="Lipzen A."/>
            <person name="Lutzoni F."/>
            <person name="Magnuson J."/>
            <person name="Mondo S."/>
            <person name="Nolan M."/>
            <person name="Ohm R."/>
            <person name="Pangilinan J."/>
            <person name="Park H.-J."/>
            <person name="Ramirez L."/>
            <person name="Alfaro M."/>
            <person name="Sun H."/>
            <person name="Tritt A."/>
            <person name="Yoshinaga Y."/>
            <person name="Zwiers L.-H."/>
            <person name="Turgeon B."/>
            <person name="Goodwin S."/>
            <person name="Spatafora J."/>
            <person name="Crous P."/>
            <person name="Grigoriev I."/>
        </authorList>
    </citation>
    <scope>NUCLEOTIDE SEQUENCE</scope>
    <source>
        <strain evidence="2">CBS 269.34</strain>
    </source>
</reference>
<proteinExistence type="predicted"/>